<gene>
    <name evidence="4" type="ORF">DXU93_08795</name>
</gene>
<feature type="signal peptide" evidence="2">
    <location>
        <begin position="1"/>
        <end position="27"/>
    </location>
</feature>
<dbReference type="AlphaFoldDB" id="A0A3E1EX36"/>
<reference evidence="4 5" key="1">
    <citation type="submission" date="2018-08" db="EMBL/GenBank/DDBJ databases">
        <title>The draft genome squence of Brumimicrobium sp. N62.</title>
        <authorList>
            <person name="Du Z.-J."/>
            <person name="Luo H.-R."/>
        </authorList>
    </citation>
    <scope>NUCLEOTIDE SEQUENCE [LARGE SCALE GENOMIC DNA]</scope>
    <source>
        <strain evidence="4 5">N62</strain>
    </source>
</reference>
<keyword evidence="5" id="KW-1185">Reference proteome</keyword>
<comment type="caution">
    <text evidence="4">The sequence shown here is derived from an EMBL/GenBank/DDBJ whole genome shotgun (WGS) entry which is preliminary data.</text>
</comment>
<protein>
    <submittedName>
        <fullName evidence="4">T9SS C-terminal target domain-containing protein</fullName>
    </submittedName>
</protein>
<dbReference type="InterPro" id="IPR013320">
    <property type="entry name" value="ConA-like_dom_sf"/>
</dbReference>
<dbReference type="Pfam" id="PF18962">
    <property type="entry name" value="Por_Secre_tail"/>
    <property type="match status" value="1"/>
</dbReference>
<dbReference type="EMBL" id="QURB01000005">
    <property type="protein sequence ID" value="RFC54078.1"/>
    <property type="molecule type" value="Genomic_DNA"/>
</dbReference>
<dbReference type="InterPro" id="IPR013783">
    <property type="entry name" value="Ig-like_fold"/>
</dbReference>
<evidence type="ECO:0000313" key="4">
    <source>
        <dbReference type="EMBL" id="RFC54078.1"/>
    </source>
</evidence>
<organism evidence="4 5">
    <name type="scientific">Brumimicrobium aurantiacum</name>
    <dbReference type="NCBI Taxonomy" id="1737063"/>
    <lineage>
        <taxon>Bacteria</taxon>
        <taxon>Pseudomonadati</taxon>
        <taxon>Bacteroidota</taxon>
        <taxon>Flavobacteriia</taxon>
        <taxon>Flavobacteriales</taxon>
        <taxon>Crocinitomicaceae</taxon>
        <taxon>Brumimicrobium</taxon>
    </lineage>
</organism>
<feature type="chain" id="PRO_5017713885" evidence="2">
    <location>
        <begin position="28"/>
        <end position="956"/>
    </location>
</feature>
<dbReference type="SUPFAM" id="SSF49265">
    <property type="entry name" value="Fibronectin type III"/>
    <property type="match status" value="2"/>
</dbReference>
<evidence type="ECO:0000256" key="2">
    <source>
        <dbReference type="SAM" id="SignalP"/>
    </source>
</evidence>
<name>A0A3E1EX36_9FLAO</name>
<dbReference type="SMART" id="SM00060">
    <property type="entry name" value="FN3"/>
    <property type="match status" value="2"/>
</dbReference>
<accession>A0A3E1EX36</accession>
<dbReference type="Gene3D" id="2.60.120.200">
    <property type="match status" value="2"/>
</dbReference>
<dbReference type="GO" id="GO:0004553">
    <property type="term" value="F:hydrolase activity, hydrolyzing O-glycosyl compounds"/>
    <property type="evidence" value="ECO:0007669"/>
    <property type="project" value="UniProtKB-ARBA"/>
</dbReference>
<sequence>MNNFYKKMKGVGLSLLAAASFATTSNAQCTAEVAPWTESFSGGALPSCWENNSSGTGTSAFWKFSGAPGYGATANGRPAGSYAWNDGSTPEVANVELVTPEIDVSGLTSPELSFEWFSNNTNNPGDNVPLIIEVYDGTNWDDLDTLMGDDPLWKTEYYDLSAYSGSNLIKVRFRSNQTVTSSSAFYNDILLDEVRIANPITCHEPTDLAVSNVSATSADLTWTENNGASTWNVEWGAPGFAVGTGAHIGQSTGTNSNPLTITITPSTEYEFYVQTDCGGGDESFWSGPYAFSNTYCLPVYTSTSEFLSLIETYGAIADVSHTATSYPAGGFTDETAQVLQAYETLTFDLNSSYDPTTYSYTVRAWVDWNNDFVFDHATEMVSTSYGSSIMTQQITIPAGTPVGTYRMRVRGEYANANTLPCSSETWGSAADFTLEIITPPSCLPPTDIDTVEVTTTSVELEWTELNGATEWIIEYGTTGFVQGSGQLTSTSTNPTVISGLNPSTQYDFYVMTDCGSGDSSAWRGPFSQFTDCGIAVAPYYEAFDNAVLPQCWENLSNNTSTSANNFWKFSGTPGYGATNNGRAAGTYAWADGSSTTPDSMMLVTPEIDISQLSNPYLSFEWFSNNTNNPGDNVPLIIEVFDGTNWNLLDTLMGDDTEWMFTNFDLTQFQGNIIQVRFMVNQTFPNSLAQYNDILLDEVRVDDCVSLGGIDGSIDICRLEDTLDLNNGLITKPNGTGFWTFPSEPTFVTQDSVFNFDYLAPGSYEVYYVERYVCFDTTTATINVFDLSRAGEDGVVEVCQNEPVNLFGALSGNVDLGGEWYDYQGTLVGSQSIAANIPGSYNYEYIADNGVCPADTSIVEVTVRPDCDYLSIEGEMFADLSVYPNPATTLLNVVNPSNASELKVEMLDMNGRVVLVENQSLNNASEATLSIGHLENGVYTLRIYNNEGHKTFKVVKQ</sequence>
<dbReference type="InterPro" id="IPR045474">
    <property type="entry name" value="GEVED"/>
</dbReference>
<evidence type="ECO:0000256" key="1">
    <source>
        <dbReference type="ARBA" id="ARBA00022729"/>
    </source>
</evidence>
<proteinExistence type="predicted"/>
<evidence type="ECO:0000259" key="3">
    <source>
        <dbReference type="PROSITE" id="PS50853"/>
    </source>
</evidence>
<dbReference type="RefSeq" id="WP_116880918.1">
    <property type="nucleotide sequence ID" value="NZ_QURB01000005.1"/>
</dbReference>
<keyword evidence="1 2" id="KW-0732">Signal</keyword>
<dbReference type="NCBIfam" id="TIGR04183">
    <property type="entry name" value="Por_Secre_tail"/>
    <property type="match status" value="1"/>
</dbReference>
<dbReference type="SUPFAM" id="SSF49899">
    <property type="entry name" value="Concanavalin A-like lectins/glucanases"/>
    <property type="match status" value="1"/>
</dbReference>
<dbReference type="Proteomes" id="UP000257127">
    <property type="component" value="Unassembled WGS sequence"/>
</dbReference>
<dbReference type="OrthoDB" id="975384at2"/>
<dbReference type="InterPro" id="IPR036116">
    <property type="entry name" value="FN3_sf"/>
</dbReference>
<feature type="domain" description="Fibronectin type-III" evidence="3">
    <location>
        <begin position="204"/>
        <end position="299"/>
    </location>
</feature>
<dbReference type="PROSITE" id="PS50853">
    <property type="entry name" value="FN3"/>
    <property type="match status" value="2"/>
</dbReference>
<dbReference type="Pfam" id="PF00041">
    <property type="entry name" value="fn3"/>
    <property type="match status" value="2"/>
</dbReference>
<dbReference type="CDD" id="cd00063">
    <property type="entry name" value="FN3"/>
    <property type="match status" value="1"/>
</dbReference>
<dbReference type="Pfam" id="PF20009">
    <property type="entry name" value="GEVED"/>
    <property type="match status" value="1"/>
</dbReference>
<dbReference type="InterPro" id="IPR026444">
    <property type="entry name" value="Secre_tail"/>
</dbReference>
<dbReference type="Gene3D" id="2.60.40.3080">
    <property type="match status" value="1"/>
</dbReference>
<evidence type="ECO:0000313" key="5">
    <source>
        <dbReference type="Proteomes" id="UP000257127"/>
    </source>
</evidence>
<feature type="domain" description="Fibronectin type-III" evidence="3">
    <location>
        <begin position="444"/>
        <end position="535"/>
    </location>
</feature>
<dbReference type="Gene3D" id="2.60.40.10">
    <property type="entry name" value="Immunoglobulins"/>
    <property type="match status" value="2"/>
</dbReference>
<dbReference type="InterPro" id="IPR003961">
    <property type="entry name" value="FN3_dom"/>
</dbReference>
<dbReference type="GO" id="GO:0005975">
    <property type="term" value="P:carbohydrate metabolic process"/>
    <property type="evidence" value="ECO:0007669"/>
    <property type="project" value="UniProtKB-ARBA"/>
</dbReference>